<dbReference type="PROSITE" id="PS51677">
    <property type="entry name" value="NODB"/>
    <property type="match status" value="1"/>
</dbReference>
<dbReference type="Proteomes" id="UP000199584">
    <property type="component" value="Unassembled WGS sequence"/>
</dbReference>
<organism evidence="5 6">
    <name type="scientific">Desulfoscipio geothermicus DSM 3669</name>
    <dbReference type="NCBI Taxonomy" id="1121426"/>
    <lineage>
        <taxon>Bacteria</taxon>
        <taxon>Bacillati</taxon>
        <taxon>Bacillota</taxon>
        <taxon>Clostridia</taxon>
        <taxon>Eubacteriales</taxon>
        <taxon>Desulfallaceae</taxon>
        <taxon>Desulfoscipio</taxon>
    </lineage>
</organism>
<reference evidence="6" key="1">
    <citation type="submission" date="2016-10" db="EMBL/GenBank/DDBJ databases">
        <authorList>
            <person name="Varghese N."/>
            <person name="Submissions S."/>
        </authorList>
    </citation>
    <scope>NUCLEOTIDE SEQUENCE [LARGE SCALE GENOMIC DNA]</scope>
    <source>
        <strain evidence="6">DSM 3669</strain>
    </source>
</reference>
<dbReference type="STRING" id="39060.SAMN05660706_11661"/>
<dbReference type="EMBL" id="FOYM01000016">
    <property type="protein sequence ID" value="SFR08332.1"/>
    <property type="molecule type" value="Genomic_DNA"/>
</dbReference>
<dbReference type="InterPro" id="IPR002509">
    <property type="entry name" value="NODB_dom"/>
</dbReference>
<dbReference type="GO" id="GO:0046872">
    <property type="term" value="F:metal ion binding"/>
    <property type="evidence" value="ECO:0007669"/>
    <property type="project" value="UniProtKB-KW"/>
</dbReference>
<feature type="compositionally biased region" description="Polar residues" evidence="3">
    <location>
        <begin position="47"/>
        <end position="61"/>
    </location>
</feature>
<name>A0A1I6DSH4_9FIRM</name>
<proteinExistence type="predicted"/>
<dbReference type="InterPro" id="IPR011330">
    <property type="entry name" value="Glyco_hydro/deAcase_b/a-brl"/>
</dbReference>
<evidence type="ECO:0000313" key="6">
    <source>
        <dbReference type="Proteomes" id="UP000199584"/>
    </source>
</evidence>
<sequence>MLAALRAVIGALVFLGVFFYPFQFTLSRQSLGYHSWQELNQQTSKSTAASSLSVTGQQSAETKLPQAGNKGKSPQISSQPEKMLPLPRQSTAVDPPPVEYPQIMKRVEVKGKVGISFDDGPFPGMTEQYLDVLEKYDTRATFFMVGQRVSLYPELARKVIEQGSEIGSHSWWHGRLDQLETGQVFADLQSVAEQVYDIVGKEVSLLRPPYGRHSEAMVAAAQELNQQLILWDVDPRDWEDPPPEEIVAKILNQTIPGSIIVLHEGHKNTLQALPEIIQKLRERDLEPVPISELFN</sequence>
<dbReference type="CDD" id="cd10917">
    <property type="entry name" value="CE4_NodB_like_6s_7s"/>
    <property type="match status" value="1"/>
</dbReference>
<keyword evidence="1" id="KW-0479">Metal-binding</keyword>
<dbReference type="SUPFAM" id="SSF88713">
    <property type="entry name" value="Glycoside hydrolase/deacetylase"/>
    <property type="match status" value="1"/>
</dbReference>
<dbReference type="Pfam" id="PF01522">
    <property type="entry name" value="Polysacc_deac_1"/>
    <property type="match status" value="1"/>
</dbReference>
<dbReference type="GO" id="GO:0016810">
    <property type="term" value="F:hydrolase activity, acting on carbon-nitrogen (but not peptide) bonds"/>
    <property type="evidence" value="ECO:0007669"/>
    <property type="project" value="InterPro"/>
</dbReference>
<dbReference type="PANTHER" id="PTHR10587">
    <property type="entry name" value="GLYCOSYL TRANSFERASE-RELATED"/>
    <property type="match status" value="1"/>
</dbReference>
<dbReference type="AlphaFoldDB" id="A0A1I6DSH4"/>
<keyword evidence="6" id="KW-1185">Reference proteome</keyword>
<dbReference type="Gene3D" id="3.20.20.370">
    <property type="entry name" value="Glycoside hydrolase/deacetylase"/>
    <property type="match status" value="1"/>
</dbReference>
<protein>
    <submittedName>
        <fullName evidence="5">Peptidoglycan/xylan/chitin deacetylase, PgdA/CDA1 family</fullName>
    </submittedName>
</protein>
<dbReference type="GO" id="GO:0016020">
    <property type="term" value="C:membrane"/>
    <property type="evidence" value="ECO:0007669"/>
    <property type="project" value="TreeGrafter"/>
</dbReference>
<accession>A0A1I6DSH4</accession>
<dbReference type="PANTHER" id="PTHR10587:SF133">
    <property type="entry name" value="CHITIN DEACETYLASE 1-RELATED"/>
    <property type="match status" value="1"/>
</dbReference>
<evidence type="ECO:0000313" key="5">
    <source>
        <dbReference type="EMBL" id="SFR08332.1"/>
    </source>
</evidence>
<evidence type="ECO:0000256" key="1">
    <source>
        <dbReference type="ARBA" id="ARBA00022723"/>
    </source>
</evidence>
<feature type="domain" description="NodB homology" evidence="4">
    <location>
        <begin position="111"/>
        <end position="288"/>
    </location>
</feature>
<dbReference type="RefSeq" id="WP_165608275.1">
    <property type="nucleotide sequence ID" value="NZ_FOYM01000016.1"/>
</dbReference>
<keyword evidence="2" id="KW-0378">Hydrolase</keyword>
<evidence type="ECO:0000256" key="2">
    <source>
        <dbReference type="ARBA" id="ARBA00022801"/>
    </source>
</evidence>
<dbReference type="InterPro" id="IPR050248">
    <property type="entry name" value="Polysacc_deacetylase_ArnD"/>
</dbReference>
<feature type="region of interest" description="Disordered" evidence="3">
    <location>
        <begin position="47"/>
        <end position="97"/>
    </location>
</feature>
<evidence type="ECO:0000256" key="3">
    <source>
        <dbReference type="SAM" id="MobiDB-lite"/>
    </source>
</evidence>
<gene>
    <name evidence="5" type="ORF">SAMN05660706_11661</name>
</gene>
<evidence type="ECO:0000259" key="4">
    <source>
        <dbReference type="PROSITE" id="PS51677"/>
    </source>
</evidence>
<dbReference type="GO" id="GO:0005975">
    <property type="term" value="P:carbohydrate metabolic process"/>
    <property type="evidence" value="ECO:0007669"/>
    <property type="project" value="InterPro"/>
</dbReference>